<sequence length="31" mass="3562">NIFKVAHYGVVGDWKKIMPAFTEKVKELLAE</sequence>
<dbReference type="Gene3D" id="3.40.50.1220">
    <property type="entry name" value="TPP-binding domain"/>
    <property type="match status" value="1"/>
</dbReference>
<reference evidence="1" key="1">
    <citation type="journal article" date="2014" name="Front. Microbiol.">
        <title>High frequency of phylogenetically diverse reductive dehalogenase-homologous genes in deep subseafloor sedimentary metagenomes.</title>
        <authorList>
            <person name="Kawai M."/>
            <person name="Futagami T."/>
            <person name="Toyoda A."/>
            <person name="Takaki Y."/>
            <person name="Nishi S."/>
            <person name="Hori S."/>
            <person name="Arai W."/>
            <person name="Tsubouchi T."/>
            <person name="Morono Y."/>
            <person name="Uchiyama I."/>
            <person name="Ito T."/>
            <person name="Fujiyama A."/>
            <person name="Inagaki F."/>
            <person name="Takami H."/>
        </authorList>
    </citation>
    <scope>NUCLEOTIDE SEQUENCE</scope>
    <source>
        <strain evidence="1">Expedition CK06-06</strain>
    </source>
</reference>
<comment type="caution">
    <text evidence="1">The sequence shown here is derived from an EMBL/GenBank/DDBJ whole genome shotgun (WGS) entry which is preliminary data.</text>
</comment>
<gene>
    <name evidence="1" type="ORF">S12H4_25332</name>
</gene>
<dbReference type="EMBL" id="BARW01014148">
    <property type="protein sequence ID" value="GAI73547.1"/>
    <property type="molecule type" value="Genomic_DNA"/>
</dbReference>
<accession>X1QYD5</accession>
<proteinExistence type="predicted"/>
<dbReference type="AlphaFoldDB" id="X1QYD5"/>
<name>X1QYD5_9ZZZZ</name>
<feature type="non-terminal residue" evidence="1">
    <location>
        <position position="1"/>
    </location>
</feature>
<organism evidence="1">
    <name type="scientific">marine sediment metagenome</name>
    <dbReference type="NCBI Taxonomy" id="412755"/>
    <lineage>
        <taxon>unclassified sequences</taxon>
        <taxon>metagenomes</taxon>
        <taxon>ecological metagenomes</taxon>
    </lineage>
</organism>
<protein>
    <submittedName>
        <fullName evidence="1">Uncharacterized protein</fullName>
    </submittedName>
</protein>
<evidence type="ECO:0000313" key="1">
    <source>
        <dbReference type="EMBL" id="GAI73547.1"/>
    </source>
</evidence>